<feature type="compositionally biased region" description="Polar residues" evidence="1">
    <location>
        <begin position="137"/>
        <end position="146"/>
    </location>
</feature>
<organism evidence="2 3">
    <name type="scientific">Neohortaea acidophila</name>
    <dbReference type="NCBI Taxonomy" id="245834"/>
    <lineage>
        <taxon>Eukaryota</taxon>
        <taxon>Fungi</taxon>
        <taxon>Dikarya</taxon>
        <taxon>Ascomycota</taxon>
        <taxon>Pezizomycotina</taxon>
        <taxon>Dothideomycetes</taxon>
        <taxon>Dothideomycetidae</taxon>
        <taxon>Mycosphaerellales</taxon>
        <taxon>Teratosphaeriaceae</taxon>
        <taxon>Neohortaea</taxon>
    </lineage>
</organism>
<feature type="region of interest" description="Disordered" evidence="1">
    <location>
        <begin position="1"/>
        <end position="24"/>
    </location>
</feature>
<sequence length="577" mass="58556">MQLDSPRIASPIPSPSPSPLLPSAWTDPLLEIAAMSSAQHRSSDAVRNLRSIFENKTSVDSSNSQPVGDSRGRRSPTNGIGSDKENGPGWTKGNRVRASFVTVEPVVNSMSAEGGVSERRGSFGQAQGQGDLLELQKSMSESQQRPASELAIESAGVSAQVTPLGATDGPMLGEPAKPDKPVTSAEEEPAELKPADVSSAGAVSGGAALSSGAEDLRTAAASNAANGTKKPAPKTTTTRTAARPASLSTKTTTKPPAPNGIKSPNQPKTPLSGRKSVSRPPRSSLTAPTAASMARSEAAAAEKSTSSKTSPSNSKDKPREVTKPHALSSHLTAPTASSKAKHEPDSAAPSSSFASSTFKSSTASRPKPQPAPAKPRPRTSLPTSQRPPSRDSTAGSTTRRSLAPVVEGSFLDRMTRPTAASASKNADSKSPVKAKAQPVKPVEAKPKPAPPVMQKAGLKAPSSPSASKAKASTTTHAKTNGAVAAPSSTASAPKKSTPISKPTPKAASKATPSSRPPPPPPHFPTKMAPTPWNAAALPAMSSAPSAPGTSTPPNQSNGLGVALEATPAGLGGGDEIR</sequence>
<feature type="compositionally biased region" description="Basic and acidic residues" evidence="1">
    <location>
        <begin position="314"/>
        <end position="323"/>
    </location>
</feature>
<feature type="region of interest" description="Disordered" evidence="1">
    <location>
        <begin position="53"/>
        <end position="96"/>
    </location>
</feature>
<feature type="compositionally biased region" description="Pro residues" evidence="1">
    <location>
        <begin position="514"/>
        <end position="523"/>
    </location>
</feature>
<feature type="compositionally biased region" description="Low complexity" evidence="1">
    <location>
        <begin position="197"/>
        <end position="213"/>
    </location>
</feature>
<name>A0A6A6PUR8_9PEZI</name>
<feature type="compositionally biased region" description="Polar residues" evidence="1">
    <location>
        <begin position="380"/>
        <end position="400"/>
    </location>
</feature>
<feature type="compositionally biased region" description="Polar residues" evidence="1">
    <location>
        <begin position="329"/>
        <end position="338"/>
    </location>
</feature>
<dbReference type="RefSeq" id="XP_033590428.1">
    <property type="nucleotide sequence ID" value="XM_033729263.1"/>
</dbReference>
<evidence type="ECO:0000256" key="1">
    <source>
        <dbReference type="SAM" id="MobiDB-lite"/>
    </source>
</evidence>
<dbReference type="Proteomes" id="UP000799767">
    <property type="component" value="Unassembled WGS sequence"/>
</dbReference>
<evidence type="ECO:0000313" key="2">
    <source>
        <dbReference type="EMBL" id="KAF2483858.1"/>
    </source>
</evidence>
<evidence type="ECO:0000313" key="3">
    <source>
        <dbReference type="Proteomes" id="UP000799767"/>
    </source>
</evidence>
<feature type="compositionally biased region" description="Low complexity" evidence="1">
    <location>
        <begin position="419"/>
        <end position="441"/>
    </location>
</feature>
<feature type="compositionally biased region" description="Low complexity" evidence="1">
    <location>
        <begin position="287"/>
        <end position="313"/>
    </location>
</feature>
<feature type="compositionally biased region" description="Low complexity" evidence="1">
    <location>
        <begin position="524"/>
        <end position="553"/>
    </location>
</feature>
<accession>A0A6A6PUR8</accession>
<dbReference type="EMBL" id="MU001634">
    <property type="protein sequence ID" value="KAF2483858.1"/>
    <property type="molecule type" value="Genomic_DNA"/>
</dbReference>
<feature type="compositionally biased region" description="Polar residues" evidence="1">
    <location>
        <begin position="54"/>
        <end position="67"/>
    </location>
</feature>
<feature type="compositionally biased region" description="Low complexity" evidence="1">
    <location>
        <begin position="1"/>
        <end position="11"/>
    </location>
</feature>
<feature type="compositionally biased region" description="Low complexity" evidence="1">
    <location>
        <begin position="228"/>
        <end position="245"/>
    </location>
</feature>
<gene>
    <name evidence="2" type="ORF">BDY17DRAFT_116967</name>
</gene>
<keyword evidence="3" id="KW-1185">Reference proteome</keyword>
<dbReference type="GeneID" id="54470265"/>
<proteinExistence type="predicted"/>
<protein>
    <submittedName>
        <fullName evidence="2">Uncharacterized protein</fullName>
    </submittedName>
</protein>
<feature type="compositionally biased region" description="Low complexity" evidence="1">
    <location>
        <begin position="459"/>
        <end position="513"/>
    </location>
</feature>
<dbReference type="AlphaFoldDB" id="A0A6A6PUR8"/>
<dbReference type="OrthoDB" id="3600083at2759"/>
<reference evidence="2" key="1">
    <citation type="journal article" date="2020" name="Stud. Mycol.">
        <title>101 Dothideomycetes genomes: a test case for predicting lifestyles and emergence of pathogens.</title>
        <authorList>
            <person name="Haridas S."/>
            <person name="Albert R."/>
            <person name="Binder M."/>
            <person name="Bloem J."/>
            <person name="Labutti K."/>
            <person name="Salamov A."/>
            <person name="Andreopoulos B."/>
            <person name="Baker S."/>
            <person name="Barry K."/>
            <person name="Bills G."/>
            <person name="Bluhm B."/>
            <person name="Cannon C."/>
            <person name="Castanera R."/>
            <person name="Culley D."/>
            <person name="Daum C."/>
            <person name="Ezra D."/>
            <person name="Gonzalez J."/>
            <person name="Henrissat B."/>
            <person name="Kuo A."/>
            <person name="Liang C."/>
            <person name="Lipzen A."/>
            <person name="Lutzoni F."/>
            <person name="Magnuson J."/>
            <person name="Mondo S."/>
            <person name="Nolan M."/>
            <person name="Ohm R."/>
            <person name="Pangilinan J."/>
            <person name="Park H.-J."/>
            <person name="Ramirez L."/>
            <person name="Alfaro M."/>
            <person name="Sun H."/>
            <person name="Tritt A."/>
            <person name="Yoshinaga Y."/>
            <person name="Zwiers L.-H."/>
            <person name="Turgeon B."/>
            <person name="Goodwin S."/>
            <person name="Spatafora J."/>
            <person name="Crous P."/>
            <person name="Grigoriev I."/>
        </authorList>
    </citation>
    <scope>NUCLEOTIDE SEQUENCE</scope>
    <source>
        <strain evidence="2">CBS 113389</strain>
    </source>
</reference>
<feature type="compositionally biased region" description="Low complexity" evidence="1">
    <location>
        <begin position="346"/>
        <end position="366"/>
    </location>
</feature>
<feature type="region of interest" description="Disordered" evidence="1">
    <location>
        <begin position="111"/>
        <end position="577"/>
    </location>
</feature>